<reference evidence="2 5" key="1">
    <citation type="journal article" date="2018" name="Int. J. Syst. Evol. Microbiol.">
        <title>Draft Genome Sequence of Faecalimonas umbilicata JCM 30896T, an Acetate-Producing Bacterium Isolated from Human Feces.</title>
        <authorList>
            <person name="Sakamoto M."/>
            <person name="Ikeyama N."/>
            <person name="Yuki M."/>
            <person name="Ohkuma M."/>
        </authorList>
    </citation>
    <scope>NUCLEOTIDE SEQUENCE [LARGE SCALE GENOMIC DNA]</scope>
    <source>
        <strain evidence="2 5">EGH7</strain>
    </source>
</reference>
<gene>
    <name evidence="3" type="ORF">EDD74_11138</name>
    <name evidence="2" type="ORF">FAEUMB_21600</name>
</gene>
<organism evidence="3 4">
    <name type="scientific">Faecalimonas umbilicata</name>
    <dbReference type="NCBI Taxonomy" id="1912855"/>
    <lineage>
        <taxon>Bacteria</taxon>
        <taxon>Bacillati</taxon>
        <taxon>Bacillota</taxon>
        <taxon>Clostridia</taxon>
        <taxon>Lachnospirales</taxon>
        <taxon>Lachnospiraceae</taxon>
        <taxon>Faecalimonas</taxon>
    </lineage>
</organism>
<accession>A0A4R3JNU1</accession>
<proteinExistence type="predicted"/>
<feature type="domain" description="GerMN" evidence="1">
    <location>
        <begin position="72"/>
        <end position="157"/>
    </location>
</feature>
<keyword evidence="5" id="KW-1185">Reference proteome</keyword>
<dbReference type="AlphaFoldDB" id="A0A4R3JNU1"/>
<evidence type="ECO:0000259" key="1">
    <source>
        <dbReference type="SMART" id="SM00909"/>
    </source>
</evidence>
<dbReference type="EMBL" id="BHEO01000008">
    <property type="protein sequence ID" value="GBU05619.1"/>
    <property type="molecule type" value="Genomic_DNA"/>
</dbReference>
<dbReference type="Proteomes" id="UP000702954">
    <property type="component" value="Unassembled WGS sequence"/>
</dbReference>
<dbReference type="PROSITE" id="PS51257">
    <property type="entry name" value="PROKAR_LIPOPROTEIN"/>
    <property type="match status" value="1"/>
</dbReference>
<protein>
    <submittedName>
        <fullName evidence="3">Germination protein M</fullName>
    </submittedName>
</protein>
<evidence type="ECO:0000313" key="5">
    <source>
        <dbReference type="Proteomes" id="UP000702954"/>
    </source>
</evidence>
<dbReference type="Pfam" id="PF10646">
    <property type="entry name" value="Germane"/>
    <property type="match status" value="2"/>
</dbReference>
<dbReference type="InterPro" id="IPR019606">
    <property type="entry name" value="GerMN"/>
</dbReference>
<sequence length="321" mass="35483">MKGKTKREKMTGKLKKKIGIGLLVVLGIMLLAACGKEKKSVSGDGIYYMNSEETTIEKEPYQIKEKDAEKAARAMLKALSKAPEDVEMKPVISKRVKVLGFEVQEGKITVNFGGGYYEMGAVREVLCRAAIVQSLVQIDGIESVAFEVEGNPLTDKEGQVVGSMRAEDFIKNTGSALHSYEKTDLTLYFGNEEGTALVPEVLEEVRYNTNLSTEKLAMERLLKGPASGKLQPVLDSKVRLIGTSVKDGICYVNFDDTFLQQESRMDPALQIEALVRSLMENGKEIRAVQILVNGKSDQSYKGISLEQPFDGEAIRKKEEQK</sequence>
<reference evidence="3 4" key="2">
    <citation type="submission" date="2019-03" db="EMBL/GenBank/DDBJ databases">
        <title>Genomic Encyclopedia of Type Strains, Phase IV (KMG-IV): sequencing the most valuable type-strain genomes for metagenomic binning, comparative biology and taxonomic classification.</title>
        <authorList>
            <person name="Goeker M."/>
        </authorList>
    </citation>
    <scope>NUCLEOTIDE SEQUENCE [LARGE SCALE GENOMIC DNA]</scope>
    <source>
        <strain evidence="3 4">DSM 103426</strain>
    </source>
</reference>
<evidence type="ECO:0000313" key="4">
    <source>
        <dbReference type="Proteomes" id="UP000294613"/>
    </source>
</evidence>
<comment type="caution">
    <text evidence="3">The sequence shown here is derived from an EMBL/GenBank/DDBJ whole genome shotgun (WGS) entry which is preliminary data.</text>
</comment>
<evidence type="ECO:0000313" key="3">
    <source>
        <dbReference type="EMBL" id="TCS68093.1"/>
    </source>
</evidence>
<feature type="domain" description="GerMN" evidence="1">
    <location>
        <begin position="214"/>
        <end position="301"/>
    </location>
</feature>
<dbReference type="SMART" id="SM00909">
    <property type="entry name" value="Germane"/>
    <property type="match status" value="2"/>
</dbReference>
<dbReference type="EMBL" id="SLZV01000011">
    <property type="protein sequence ID" value="TCS68093.1"/>
    <property type="molecule type" value="Genomic_DNA"/>
</dbReference>
<dbReference type="Proteomes" id="UP000294613">
    <property type="component" value="Unassembled WGS sequence"/>
</dbReference>
<name>A0A4R3JNU1_9FIRM</name>
<evidence type="ECO:0000313" key="2">
    <source>
        <dbReference type="EMBL" id="GBU05619.1"/>
    </source>
</evidence>
<dbReference type="RefSeq" id="WP_116441907.1">
    <property type="nucleotide sequence ID" value="NZ_BHEO01000008.1"/>
</dbReference>